<dbReference type="InterPro" id="IPR024340">
    <property type="entry name" value="Sec16_CCD"/>
</dbReference>
<dbReference type="Pfam" id="PF12931">
    <property type="entry name" value="TPR_Sec16"/>
    <property type="match status" value="1"/>
</dbReference>
<dbReference type="EMBL" id="JI164119">
    <property type="protein sequence ID" value="ADY40043.1"/>
    <property type="molecule type" value="mRNA"/>
</dbReference>
<organism evidence="10">
    <name type="scientific">Ascaris suum</name>
    <name type="common">Pig roundworm</name>
    <name type="synonym">Ascaris lumbricoides</name>
    <dbReference type="NCBI Taxonomy" id="6253"/>
    <lineage>
        <taxon>Eukaryota</taxon>
        <taxon>Metazoa</taxon>
        <taxon>Ecdysozoa</taxon>
        <taxon>Nematoda</taxon>
        <taxon>Chromadorea</taxon>
        <taxon>Rhabditida</taxon>
        <taxon>Spirurina</taxon>
        <taxon>Ascaridomorpha</taxon>
        <taxon>Ascaridoidea</taxon>
        <taxon>Ascarididae</taxon>
        <taxon>Ascaris</taxon>
    </lineage>
</organism>
<feature type="compositionally biased region" description="Basic and acidic residues" evidence="7">
    <location>
        <begin position="1870"/>
        <end position="1883"/>
    </location>
</feature>
<feature type="compositionally biased region" description="Basic and acidic residues" evidence="7">
    <location>
        <begin position="1059"/>
        <end position="1084"/>
    </location>
</feature>
<comment type="similarity">
    <text evidence="2 6">Belongs to the SEC16 family.</text>
</comment>
<dbReference type="GO" id="GO:0007030">
    <property type="term" value="P:Golgi organization"/>
    <property type="evidence" value="ECO:0007669"/>
    <property type="project" value="TreeGrafter"/>
</dbReference>
<dbReference type="CDD" id="cd09233">
    <property type="entry name" value="ACE1-Sec16-like"/>
    <property type="match status" value="1"/>
</dbReference>
<evidence type="ECO:0000256" key="5">
    <source>
        <dbReference type="ARBA" id="ARBA00022892"/>
    </source>
</evidence>
<dbReference type="InterPro" id="IPR024298">
    <property type="entry name" value="Sec16_Sec23-bd"/>
</dbReference>
<feature type="compositionally biased region" description="Polar residues" evidence="7">
    <location>
        <begin position="2023"/>
        <end position="2034"/>
    </location>
</feature>
<feature type="compositionally biased region" description="Polar residues" evidence="7">
    <location>
        <begin position="629"/>
        <end position="640"/>
    </location>
</feature>
<feature type="region of interest" description="Disordered" evidence="7">
    <location>
        <begin position="15"/>
        <end position="56"/>
    </location>
</feature>
<feature type="domain" description="Sec16 central conserved" evidence="9">
    <location>
        <begin position="1102"/>
        <end position="1207"/>
    </location>
</feature>
<feature type="domain" description="Sec16 Sec23-binding" evidence="8">
    <location>
        <begin position="1258"/>
        <end position="1533"/>
    </location>
</feature>
<keyword evidence="6" id="KW-0472">Membrane</keyword>
<feature type="region of interest" description="Disordered" evidence="7">
    <location>
        <begin position="1225"/>
        <end position="1247"/>
    </location>
</feature>
<evidence type="ECO:0000256" key="7">
    <source>
        <dbReference type="SAM" id="MobiDB-lite"/>
    </source>
</evidence>
<feature type="region of interest" description="Disordered" evidence="7">
    <location>
        <begin position="2013"/>
        <end position="2043"/>
    </location>
</feature>
<evidence type="ECO:0000256" key="1">
    <source>
        <dbReference type="ARBA" id="ARBA00004240"/>
    </source>
</evidence>
<evidence type="ECO:0000259" key="9">
    <source>
        <dbReference type="Pfam" id="PF12932"/>
    </source>
</evidence>
<proteinExistence type="evidence at transcript level"/>
<name>F1KQ89_ASCSU</name>
<dbReference type="Gene3D" id="1.25.40.1030">
    <property type="match status" value="1"/>
</dbReference>
<dbReference type="PANTHER" id="PTHR13402">
    <property type="entry name" value="RGPR-RELATED"/>
    <property type="match status" value="1"/>
</dbReference>
<feature type="region of interest" description="Disordered" evidence="7">
    <location>
        <begin position="1627"/>
        <end position="1657"/>
    </location>
</feature>
<dbReference type="GO" id="GO:0070973">
    <property type="term" value="P:protein localization to endoplasmic reticulum exit site"/>
    <property type="evidence" value="ECO:0007669"/>
    <property type="project" value="TreeGrafter"/>
</dbReference>
<feature type="compositionally biased region" description="Polar residues" evidence="7">
    <location>
        <begin position="1825"/>
        <end position="1836"/>
    </location>
</feature>
<feature type="compositionally biased region" description="Low complexity" evidence="7">
    <location>
        <begin position="1884"/>
        <end position="1893"/>
    </location>
</feature>
<feature type="compositionally biased region" description="Acidic residues" evidence="7">
    <location>
        <begin position="907"/>
        <end position="919"/>
    </location>
</feature>
<dbReference type="Pfam" id="PF12932">
    <property type="entry name" value="Sec16"/>
    <property type="match status" value="1"/>
</dbReference>
<feature type="region of interest" description="Disordered" evidence="7">
    <location>
        <begin position="1058"/>
        <end position="1084"/>
    </location>
</feature>
<protein>
    <recommendedName>
        <fullName evidence="6">Protein transport protein sec16</fullName>
    </recommendedName>
</protein>
<feature type="region of interest" description="Disordered" evidence="7">
    <location>
        <begin position="1825"/>
        <end position="1893"/>
    </location>
</feature>
<accession>F1KQ89</accession>
<evidence type="ECO:0000256" key="4">
    <source>
        <dbReference type="ARBA" id="ARBA00022824"/>
    </source>
</evidence>
<reference evidence="10" key="1">
    <citation type="journal article" date="2011" name="Genome Res.">
        <title>Deep small RNA sequencing from the nematode Ascaris reveals conservation, functional diversification, and novel developmental profiles.</title>
        <authorList>
            <person name="Wang J."/>
            <person name="Czech B."/>
            <person name="Crunk A."/>
            <person name="Wallace A."/>
            <person name="Mitreva M."/>
            <person name="Hannon G.J."/>
            <person name="Davis R.E."/>
        </authorList>
    </citation>
    <scope>NUCLEOTIDE SEQUENCE</scope>
</reference>
<keyword evidence="6" id="KW-0333">Golgi apparatus</keyword>
<feature type="region of interest" description="Disordered" evidence="7">
    <location>
        <begin position="896"/>
        <end position="920"/>
    </location>
</feature>
<evidence type="ECO:0000256" key="3">
    <source>
        <dbReference type="ARBA" id="ARBA00022448"/>
    </source>
</evidence>
<dbReference type="GO" id="GO:0070971">
    <property type="term" value="C:endoplasmic reticulum exit site"/>
    <property type="evidence" value="ECO:0007669"/>
    <property type="project" value="TreeGrafter"/>
</dbReference>
<feature type="compositionally biased region" description="Basic and acidic residues" evidence="7">
    <location>
        <begin position="225"/>
        <end position="241"/>
    </location>
</feature>
<evidence type="ECO:0000313" key="10">
    <source>
        <dbReference type="EMBL" id="ADY40043.1"/>
    </source>
</evidence>
<dbReference type="GO" id="GO:0000139">
    <property type="term" value="C:Golgi membrane"/>
    <property type="evidence" value="ECO:0007669"/>
    <property type="project" value="UniProtKB-SubCell"/>
</dbReference>
<evidence type="ECO:0000256" key="2">
    <source>
        <dbReference type="ARBA" id="ARBA00005927"/>
    </source>
</evidence>
<feature type="compositionally biased region" description="Polar residues" evidence="7">
    <location>
        <begin position="492"/>
        <end position="502"/>
    </location>
</feature>
<evidence type="ECO:0000256" key="6">
    <source>
        <dbReference type="RuleBase" id="RU364101"/>
    </source>
</evidence>
<keyword evidence="4 6" id="KW-0256">Endoplasmic reticulum</keyword>
<feature type="compositionally biased region" description="Basic and acidic residues" evidence="7">
    <location>
        <begin position="782"/>
        <end position="796"/>
    </location>
</feature>
<comment type="subcellular location">
    <subcellularLocation>
        <location evidence="1">Endoplasmic reticulum</location>
    </subcellularLocation>
    <subcellularLocation>
        <location evidence="6">Golgi apparatus membrane</location>
    </subcellularLocation>
</comment>
<feature type="region of interest" description="Disordered" evidence="7">
    <location>
        <begin position="476"/>
        <end position="502"/>
    </location>
</feature>
<feature type="compositionally biased region" description="Polar residues" evidence="7">
    <location>
        <begin position="1627"/>
        <end position="1643"/>
    </location>
</feature>
<feature type="compositionally biased region" description="Polar residues" evidence="7">
    <location>
        <begin position="42"/>
        <end position="54"/>
    </location>
</feature>
<feature type="region of interest" description="Disordered" evidence="7">
    <location>
        <begin position="623"/>
        <end position="652"/>
    </location>
</feature>
<feature type="region of interest" description="Disordered" evidence="7">
    <location>
        <begin position="1680"/>
        <end position="1798"/>
    </location>
</feature>
<feature type="compositionally biased region" description="Basic and acidic residues" evidence="7">
    <location>
        <begin position="200"/>
        <end position="211"/>
    </location>
</feature>
<feature type="region of interest" description="Disordered" evidence="7">
    <location>
        <begin position="782"/>
        <end position="804"/>
    </location>
</feature>
<feature type="compositionally biased region" description="Low complexity" evidence="7">
    <location>
        <begin position="1765"/>
        <end position="1789"/>
    </location>
</feature>
<dbReference type="GO" id="GO:0012507">
    <property type="term" value="C:ER to Golgi transport vesicle membrane"/>
    <property type="evidence" value="ECO:0007669"/>
    <property type="project" value="TreeGrafter"/>
</dbReference>
<keyword evidence="5 6" id="KW-0931">ER-Golgi transport</keyword>
<feature type="compositionally biased region" description="Low complexity" evidence="7">
    <location>
        <begin position="1703"/>
        <end position="1713"/>
    </location>
</feature>
<dbReference type="PANTHER" id="PTHR13402:SF6">
    <property type="entry name" value="SECRETORY 16, ISOFORM I"/>
    <property type="match status" value="1"/>
</dbReference>
<evidence type="ECO:0000259" key="8">
    <source>
        <dbReference type="Pfam" id="PF12931"/>
    </source>
</evidence>
<keyword evidence="6" id="KW-0653">Protein transport</keyword>
<feature type="region of interest" description="Disordered" evidence="7">
    <location>
        <begin position="191"/>
        <end position="261"/>
    </location>
</feature>
<feature type="region of interest" description="Disordered" evidence="7">
    <location>
        <begin position="1573"/>
        <end position="1602"/>
    </location>
</feature>
<keyword evidence="3 6" id="KW-0813">Transport</keyword>
<dbReference type="GO" id="GO:0015031">
    <property type="term" value="P:protein transport"/>
    <property type="evidence" value="ECO:0007669"/>
    <property type="project" value="UniProtKB-KW"/>
</dbReference>
<feature type="compositionally biased region" description="Polar residues" evidence="7">
    <location>
        <begin position="242"/>
        <end position="253"/>
    </location>
</feature>
<dbReference type="GO" id="GO:0016192">
    <property type="term" value="P:vesicle-mediated transport"/>
    <property type="evidence" value="ECO:0007669"/>
    <property type="project" value="UniProtKB-KW"/>
</dbReference>
<sequence length="2043" mass="223517">MSHFFWQSALQPAQQQQSVMPNEAVHEGNGWSSIGLAGDTGQGRQQSPNQNTSELGVDPYSAAVLQGYNNSSLGYQFAYPSNQSQQYGYPDQSNNYYGTAEEDVHACYHNRMMPGRGAGQVANNVCDDGAGMMSDSQAMLQTQQQPQAEGAAAASSAVQSQSFGIHQPILPPQPQPIQSVGDVVPNAVKSDSRASLLTSTKDRSEERERTSSVEAVTTALQGVHPDSKEKRDFAQEQHKEPSSSVLDAQSATAHSEPPMMQTQVPDIISIGELAPKGSSSCEVVTQGNYETASAQSVVPDGTAYRTEENGSTSSQRLQGHIPQEQNRQPDMLLMGGNMPLYPSAGEQWSLNVPEIVGSSDQRVIYGAEAEKQFEMMKRAQRDVETVEKSGEHLNEAASNASHVDWDSVHSPVAVAQVTPMVATVHSNMVADPIPQSLPAGAVIQQHNALQTPPTMLLPSISSTAMATNVARVDPIPSHPVESQPPSIPRLQPAQQQPGSISTDGIQHTAHDVTEEQFSTDLASSTINVATVEERQLERQPTPSTFEEPIMENEASRSSTTASTTCIMANETAKQVANELNESKLMKQEAANVAEQIVLQQAPVNTNASNETDRKVVNEVVVGSTEHSTDSAAQEDNTSVVRGTRATKKDGTAKKSVRERYKWIREQYPEVMKRLDRHRTETTGVLEWRTPPKNVLLVNASTNLNTSALPHNAQKSSTPKECESSITVFKHPDVSAIDDRPASKMSHAYTIPDSVDLDRSSVREVEYYGDDFVSTHRRSRYARNRERAPSRGVRSEMGEVGPYGGPRPQFKDSFYAYGDLPAAYSSSSYAFNYYPSGRHSLGPVHGRYAQDQYASYAAMDQTTRRRPQSSFDAGAYSRYEQADSHYGVYDAYYARQKDDREKEANTSETDEGSLESDDEMAQIHRQQEMMRRSAAMHMGAMGAAGVATDPEERYYLGVIQLPQDRAQQLLYRHPPPAGYFHLPAIEKVAYLFYCALYRRHFQPVDVFHKRFNREYYNYTCDGDSSEVALWKICKHTQDEFNAKRSANHLKAYEMSQKQLFSDDRETPDSRISDRGSRCEHEEDSDRLSVDSALREPLKFRAPHSFVRFGIGGKVLVVDPSQSVSVVEIRDVKALVDDDETGRIVEAAESFKGPLVAGFTPTHSVRLYVQRQIERILKSDAYRANPSSGNANDALLIWQLLEMVVQQQGRVTGPDLSRLLMNGSHSFGRRAHGRDKTSPSLSPQPDERCVDPRAFEKFTQFLLGGHIDEAIESALKDGLYADAMVLARRVCAQDPRKLDKVEAAFLTHRAEQNPVMTLLSVANDLPAPILTNPPSDDSGSWRSHAAVVLANLNSPTAFNTIYHLGRVLARRDYHAAADFCFLAVNLLAGYDPFQPIVASEEDASVRQHITLIHASVPDDETDSAVYRCGFSLADLHATEIFEYAVRLANNAMPTSLSRSLDYEMCKLDYAELISECGGFSTDAFRYCVEVARAVWDRCGELSSSQLMRLCDLADRLQFVAGADASETAWIPALRSIIDQRVDQAPLMRPEDQQALPPTATVQQMAAQQYDIHEERTTRSAGQAKDVVAKSTVTHTRERTVSLSSEAADWHAEHQEPLQMAHVGDIVGETTPSQQQSAIESRQQNPLAVARSGNDRHQRHILQQRRITTGTTNASAAAQASYAFPPSVPETDEVPSMQQTKRESRSASISESLSRAPVDEPIQQTQTQGNRGYAADERRDSYADATAVSHRATFWQGDTPNGEAPPLSSVESSTGTTTTEESATTASSSVDDSPNRQSEMQHSNATLVTNISSYSTVNDSVFTAGATESFSTPPDNSLMNVPPKHPQSCSYEKSSETMPPIPAQPSSAPPTMEESKPVGKHEENSKHASLSGSSHHGGILSMLKAKIAKAIPTGNEMILPDDKNPSIVWDPVLNKYVGAGVEEETVNTPPPSTANSGVFDGPANGSSGGLRAARISGGSRYFNPLNEATSSSTQRISQSPVPVVTMPIPTTTFGFIPTMPDDESASADSPFSVNASPMETAAAAAQ</sequence>